<keyword evidence="2" id="KW-0536">Nodulation</keyword>
<feature type="domain" description="HTH lysR-type" evidence="6">
    <location>
        <begin position="7"/>
        <end position="64"/>
    </location>
</feature>
<proteinExistence type="inferred from homology"/>
<reference evidence="8" key="1">
    <citation type="submission" date="2017-02" db="EMBL/GenBank/DDBJ databases">
        <authorList>
            <person name="Varghese N."/>
            <person name="Submissions S."/>
        </authorList>
    </citation>
    <scope>NUCLEOTIDE SEQUENCE [LARGE SCALE GENOMIC DNA]</scope>
    <source>
        <strain evidence="8">ATCC 27094</strain>
    </source>
</reference>
<dbReference type="PANTHER" id="PTHR30118:SF15">
    <property type="entry name" value="TRANSCRIPTIONAL REGULATORY PROTEIN"/>
    <property type="match status" value="1"/>
</dbReference>
<dbReference type="Proteomes" id="UP000190092">
    <property type="component" value="Unassembled WGS sequence"/>
</dbReference>
<accession>A0A1T4L6Q8</accession>
<evidence type="ECO:0000256" key="5">
    <source>
        <dbReference type="ARBA" id="ARBA00023163"/>
    </source>
</evidence>
<evidence type="ECO:0000313" key="7">
    <source>
        <dbReference type="EMBL" id="SJZ50221.1"/>
    </source>
</evidence>
<dbReference type="Gene3D" id="3.40.190.10">
    <property type="entry name" value="Periplasmic binding protein-like II"/>
    <property type="match status" value="2"/>
</dbReference>
<dbReference type="Gene3D" id="1.10.10.10">
    <property type="entry name" value="Winged helix-like DNA-binding domain superfamily/Winged helix DNA-binding domain"/>
    <property type="match status" value="1"/>
</dbReference>
<comment type="similarity">
    <text evidence="1">Belongs to the LysR transcriptional regulatory family.</text>
</comment>
<gene>
    <name evidence="7" type="ORF">SAMN02745126_01374</name>
</gene>
<evidence type="ECO:0000256" key="1">
    <source>
        <dbReference type="ARBA" id="ARBA00009437"/>
    </source>
</evidence>
<dbReference type="InterPro" id="IPR036388">
    <property type="entry name" value="WH-like_DNA-bd_sf"/>
</dbReference>
<dbReference type="Pfam" id="PF00126">
    <property type="entry name" value="HTH_1"/>
    <property type="match status" value="1"/>
</dbReference>
<evidence type="ECO:0000256" key="2">
    <source>
        <dbReference type="ARBA" id="ARBA00022458"/>
    </source>
</evidence>
<evidence type="ECO:0000313" key="8">
    <source>
        <dbReference type="Proteomes" id="UP000190092"/>
    </source>
</evidence>
<dbReference type="CDD" id="cd08417">
    <property type="entry name" value="PBP2_Nitroaromatics_like"/>
    <property type="match status" value="1"/>
</dbReference>
<sequence length="311" mass="34477">MINLSRIDLNLLVVLDTIIAEGGVGHAARKLNLTQPTISHALARLRDLFGDPLFVRRGRTLVPTALTRSLGGPLRTALNTVSGVLAVGGRFDPRQTAATFTVAMRDPMELVVLPKLARRLESTAPHVEVRSIQARRRNLEEALADGTLDVAIDVPLPLSDRVRRQKVGSDGFVVVARRGHPAVGKRLTLARYLDLQHVMVTSRRQGPAPEDLALGQLGKHRRVRLRCRSYAAAFRVVEQSDLVLTMPERHAGLLSTATKTRLHPMPIAMPTLDVYLYWHETMDADPANLWLRGEMLLALRRKLLSSANRPK</sequence>
<dbReference type="InterPro" id="IPR037402">
    <property type="entry name" value="YidZ_PBP2"/>
</dbReference>
<keyword evidence="8" id="KW-1185">Reference proteome</keyword>
<dbReference type="Pfam" id="PF03466">
    <property type="entry name" value="LysR_substrate"/>
    <property type="match status" value="1"/>
</dbReference>
<dbReference type="SUPFAM" id="SSF46785">
    <property type="entry name" value="Winged helix' DNA-binding domain"/>
    <property type="match status" value="1"/>
</dbReference>
<evidence type="ECO:0000256" key="4">
    <source>
        <dbReference type="ARBA" id="ARBA00023125"/>
    </source>
</evidence>
<dbReference type="PRINTS" id="PR00039">
    <property type="entry name" value="HTHLYSR"/>
</dbReference>
<dbReference type="SUPFAM" id="SSF53850">
    <property type="entry name" value="Periplasmic binding protein-like II"/>
    <property type="match status" value="1"/>
</dbReference>
<dbReference type="PROSITE" id="PS50931">
    <property type="entry name" value="HTH_LYSR"/>
    <property type="match status" value="1"/>
</dbReference>
<organism evidence="7 8">
    <name type="scientific">Enhydrobacter aerosaccus</name>
    <dbReference type="NCBI Taxonomy" id="225324"/>
    <lineage>
        <taxon>Bacteria</taxon>
        <taxon>Pseudomonadati</taxon>
        <taxon>Pseudomonadota</taxon>
        <taxon>Alphaproteobacteria</taxon>
        <taxon>Hyphomicrobiales</taxon>
        <taxon>Enhydrobacter</taxon>
    </lineage>
</organism>
<dbReference type="RefSeq" id="WP_218190961.1">
    <property type="nucleotide sequence ID" value="NZ_FUWJ01000001.1"/>
</dbReference>
<dbReference type="GO" id="GO:0003700">
    <property type="term" value="F:DNA-binding transcription factor activity"/>
    <property type="evidence" value="ECO:0007669"/>
    <property type="project" value="InterPro"/>
</dbReference>
<dbReference type="PANTHER" id="PTHR30118">
    <property type="entry name" value="HTH-TYPE TRANSCRIPTIONAL REGULATOR LEUO-RELATED"/>
    <property type="match status" value="1"/>
</dbReference>
<dbReference type="InterPro" id="IPR000847">
    <property type="entry name" value="LysR_HTH_N"/>
</dbReference>
<keyword evidence="5" id="KW-0804">Transcription</keyword>
<keyword evidence="4 7" id="KW-0238">DNA-binding</keyword>
<dbReference type="InterPro" id="IPR050389">
    <property type="entry name" value="LysR-type_TF"/>
</dbReference>
<evidence type="ECO:0000259" key="6">
    <source>
        <dbReference type="PROSITE" id="PS50931"/>
    </source>
</evidence>
<dbReference type="EMBL" id="FUWJ01000001">
    <property type="protein sequence ID" value="SJZ50221.1"/>
    <property type="molecule type" value="Genomic_DNA"/>
</dbReference>
<evidence type="ECO:0000256" key="3">
    <source>
        <dbReference type="ARBA" id="ARBA00023015"/>
    </source>
</evidence>
<name>A0A1T4L6Q8_9HYPH</name>
<dbReference type="GO" id="GO:0003677">
    <property type="term" value="F:DNA binding"/>
    <property type="evidence" value="ECO:0007669"/>
    <property type="project" value="UniProtKB-KW"/>
</dbReference>
<protein>
    <submittedName>
        <fullName evidence="7">DNA-binding transcriptional regulator, LysR family</fullName>
    </submittedName>
</protein>
<dbReference type="InterPro" id="IPR005119">
    <property type="entry name" value="LysR_subst-bd"/>
</dbReference>
<dbReference type="InterPro" id="IPR036390">
    <property type="entry name" value="WH_DNA-bd_sf"/>
</dbReference>
<dbReference type="STRING" id="225324.SAMN02745126_01374"/>
<keyword evidence="3" id="KW-0805">Transcription regulation</keyword>
<dbReference type="AlphaFoldDB" id="A0A1T4L6Q8"/>